<organism evidence="1 2">
    <name type="scientific">Myotis davidii</name>
    <name type="common">David's myotis</name>
    <dbReference type="NCBI Taxonomy" id="225400"/>
    <lineage>
        <taxon>Eukaryota</taxon>
        <taxon>Metazoa</taxon>
        <taxon>Chordata</taxon>
        <taxon>Craniata</taxon>
        <taxon>Vertebrata</taxon>
        <taxon>Euteleostomi</taxon>
        <taxon>Mammalia</taxon>
        <taxon>Eutheria</taxon>
        <taxon>Laurasiatheria</taxon>
        <taxon>Chiroptera</taxon>
        <taxon>Yangochiroptera</taxon>
        <taxon>Vespertilionidae</taxon>
        <taxon>Myotis</taxon>
    </lineage>
</organism>
<protein>
    <submittedName>
        <fullName evidence="1">Uncharacterized protein</fullName>
    </submittedName>
</protein>
<sequence length="219" mass="23263">MEDPAGHALRASAKVAGDDTISLSSSIDLGHGANPSASLKVQELRCGSSSCVEPILIVGSKLIMLGQLDSVQSLRDFELSGLFEEGCQSSDELLLVHVFYSNGMEDPAGHALRASAKVAGDDTISLSSSIDLGHGANPSASLKVQELRCGSSSCVEPILIVGSKLLEPHWPGCFWVFRSTLVLRLYSRTSSTVRAHGGCHRRHCRWKAGPFSTAHCPPP</sequence>
<dbReference type="EMBL" id="KB110951">
    <property type="protein sequence ID" value="ELK26539.1"/>
    <property type="molecule type" value="Genomic_DNA"/>
</dbReference>
<proteinExistence type="predicted"/>
<dbReference type="AlphaFoldDB" id="L5LJL4"/>
<evidence type="ECO:0000313" key="2">
    <source>
        <dbReference type="Proteomes" id="UP000010556"/>
    </source>
</evidence>
<gene>
    <name evidence="1" type="ORF">MDA_GLEAN10019258</name>
</gene>
<name>L5LJL4_MYODS</name>
<evidence type="ECO:0000313" key="1">
    <source>
        <dbReference type="EMBL" id="ELK26539.1"/>
    </source>
</evidence>
<reference evidence="2" key="1">
    <citation type="journal article" date="2013" name="Science">
        <title>Comparative analysis of bat genomes provides insight into the evolution of flight and immunity.</title>
        <authorList>
            <person name="Zhang G."/>
            <person name="Cowled C."/>
            <person name="Shi Z."/>
            <person name="Huang Z."/>
            <person name="Bishop-Lilly K.A."/>
            <person name="Fang X."/>
            <person name="Wynne J.W."/>
            <person name="Xiong Z."/>
            <person name="Baker M.L."/>
            <person name="Zhao W."/>
            <person name="Tachedjian M."/>
            <person name="Zhu Y."/>
            <person name="Zhou P."/>
            <person name="Jiang X."/>
            <person name="Ng J."/>
            <person name="Yang L."/>
            <person name="Wu L."/>
            <person name="Xiao J."/>
            <person name="Feng Y."/>
            <person name="Chen Y."/>
            <person name="Sun X."/>
            <person name="Zhang Y."/>
            <person name="Marsh G.A."/>
            <person name="Crameri G."/>
            <person name="Broder C.C."/>
            <person name="Frey K.G."/>
            <person name="Wang L.F."/>
            <person name="Wang J."/>
        </authorList>
    </citation>
    <scope>NUCLEOTIDE SEQUENCE [LARGE SCALE GENOMIC DNA]</scope>
</reference>
<keyword evidence="2" id="KW-1185">Reference proteome</keyword>
<dbReference type="Proteomes" id="UP000010556">
    <property type="component" value="Unassembled WGS sequence"/>
</dbReference>
<accession>L5LJL4</accession>